<organism evidence="4 5">
    <name type="scientific">Ridgeia piscesae</name>
    <name type="common">Tubeworm</name>
    <dbReference type="NCBI Taxonomy" id="27915"/>
    <lineage>
        <taxon>Eukaryota</taxon>
        <taxon>Metazoa</taxon>
        <taxon>Spiralia</taxon>
        <taxon>Lophotrochozoa</taxon>
        <taxon>Annelida</taxon>
        <taxon>Polychaeta</taxon>
        <taxon>Sedentaria</taxon>
        <taxon>Canalipalpata</taxon>
        <taxon>Sabellida</taxon>
        <taxon>Siboglinidae</taxon>
        <taxon>Ridgeia</taxon>
    </lineage>
</organism>
<dbReference type="EMBL" id="JAODUO010000128">
    <property type="protein sequence ID" value="KAK2188559.1"/>
    <property type="molecule type" value="Genomic_DNA"/>
</dbReference>
<keyword evidence="1 2" id="KW-0732">Signal</keyword>
<dbReference type="PANTHER" id="PTHR17357">
    <property type="entry name" value="GM2 GANGLIOSIDE ACTIVATOR PROTEIN"/>
    <property type="match status" value="1"/>
</dbReference>
<dbReference type="Gene3D" id="2.70.220.10">
    <property type="entry name" value="Ganglioside GM2 activator"/>
    <property type="match status" value="1"/>
</dbReference>
<dbReference type="GO" id="GO:0009898">
    <property type="term" value="C:cytoplasmic side of plasma membrane"/>
    <property type="evidence" value="ECO:0007669"/>
    <property type="project" value="TreeGrafter"/>
</dbReference>
<dbReference type="PANTHER" id="PTHR17357:SF0">
    <property type="entry name" value="GANGLIOSIDE GM2 ACTIVATOR"/>
    <property type="match status" value="1"/>
</dbReference>
<protein>
    <recommendedName>
        <fullName evidence="3">MD-2-related lipid-recognition domain-containing protein</fullName>
    </recommendedName>
</protein>
<evidence type="ECO:0000313" key="5">
    <source>
        <dbReference type="Proteomes" id="UP001209878"/>
    </source>
</evidence>
<sequence>MNLLVTTVLFFFTELSVIADGRRKKSPNFLKYQDCGSNPDRPIQIVEIDARPLPIRSPGKLKLSATINITEPLPEHINVDVSISKYFLGMPFKIPCYHNIGTW</sequence>
<feature type="chain" id="PRO_5042114564" description="MD-2-related lipid-recognition domain-containing protein" evidence="2">
    <location>
        <begin position="20"/>
        <end position="103"/>
    </location>
</feature>
<dbReference type="GO" id="GO:0008047">
    <property type="term" value="F:enzyme activator activity"/>
    <property type="evidence" value="ECO:0007669"/>
    <property type="project" value="InterPro"/>
</dbReference>
<dbReference type="GO" id="GO:0005319">
    <property type="term" value="F:lipid transporter activity"/>
    <property type="evidence" value="ECO:0007669"/>
    <property type="project" value="TreeGrafter"/>
</dbReference>
<evidence type="ECO:0000313" key="4">
    <source>
        <dbReference type="EMBL" id="KAK2188559.1"/>
    </source>
</evidence>
<dbReference type="Proteomes" id="UP001209878">
    <property type="component" value="Unassembled WGS sequence"/>
</dbReference>
<feature type="signal peptide" evidence="2">
    <location>
        <begin position="1"/>
        <end position="19"/>
    </location>
</feature>
<dbReference type="GO" id="GO:0006689">
    <property type="term" value="P:ganglioside catabolic process"/>
    <property type="evidence" value="ECO:0007669"/>
    <property type="project" value="InterPro"/>
</dbReference>
<accession>A0AAD9P5R9</accession>
<dbReference type="InterPro" id="IPR003172">
    <property type="entry name" value="ML_dom"/>
</dbReference>
<keyword evidence="5" id="KW-1185">Reference proteome</keyword>
<name>A0AAD9P5R9_RIDPI</name>
<dbReference type="SUPFAM" id="SSF63707">
    <property type="entry name" value="Ganglioside M2 (gm2) activator"/>
    <property type="match status" value="1"/>
</dbReference>
<dbReference type="InterPro" id="IPR028996">
    <property type="entry name" value="GM2-AP"/>
</dbReference>
<dbReference type="Pfam" id="PF02221">
    <property type="entry name" value="E1_DerP2_DerF2"/>
    <property type="match status" value="1"/>
</dbReference>
<evidence type="ECO:0000259" key="3">
    <source>
        <dbReference type="Pfam" id="PF02221"/>
    </source>
</evidence>
<dbReference type="InterPro" id="IPR036846">
    <property type="entry name" value="GM2-AP_sf"/>
</dbReference>
<evidence type="ECO:0000256" key="1">
    <source>
        <dbReference type="ARBA" id="ARBA00022729"/>
    </source>
</evidence>
<feature type="domain" description="MD-2-related lipid-recognition" evidence="3">
    <location>
        <begin position="31"/>
        <end position="100"/>
    </location>
</feature>
<reference evidence="4" key="1">
    <citation type="journal article" date="2023" name="Mol. Biol. Evol.">
        <title>Third-Generation Sequencing Reveals the Adaptive Role of the Epigenome in Three Deep-Sea Polychaetes.</title>
        <authorList>
            <person name="Perez M."/>
            <person name="Aroh O."/>
            <person name="Sun Y."/>
            <person name="Lan Y."/>
            <person name="Juniper S.K."/>
            <person name="Young C.R."/>
            <person name="Angers B."/>
            <person name="Qian P.Y."/>
        </authorList>
    </citation>
    <scope>NUCLEOTIDE SEQUENCE</scope>
    <source>
        <strain evidence="4">R07B-5</strain>
    </source>
</reference>
<gene>
    <name evidence="4" type="ORF">NP493_128g01020</name>
</gene>
<proteinExistence type="predicted"/>
<comment type="caution">
    <text evidence="4">The sequence shown here is derived from an EMBL/GenBank/DDBJ whole genome shotgun (WGS) entry which is preliminary data.</text>
</comment>
<evidence type="ECO:0000256" key="2">
    <source>
        <dbReference type="SAM" id="SignalP"/>
    </source>
</evidence>
<dbReference type="AlphaFoldDB" id="A0AAD9P5R9"/>